<dbReference type="RefSeq" id="WP_036311737.1">
    <property type="nucleotide sequence ID" value="NZ_JFYO01000005.1"/>
</dbReference>
<dbReference type="eggNOG" id="ENOG5031QJZ">
    <property type="taxonomic scope" value="Bacteria"/>
</dbReference>
<comment type="caution">
    <text evidence="2">The sequence shown here is derived from an EMBL/GenBank/DDBJ whole genome shotgun (WGS) entry which is preliminary data.</text>
</comment>
<dbReference type="GO" id="GO:0016874">
    <property type="term" value="F:ligase activity"/>
    <property type="evidence" value="ECO:0007669"/>
    <property type="project" value="UniProtKB-KW"/>
</dbReference>
<proteinExistence type="predicted"/>
<feature type="domain" description="DUF7882" evidence="1">
    <location>
        <begin position="1"/>
        <end position="96"/>
    </location>
</feature>
<dbReference type="AlphaFoldDB" id="A0A031FUI9"/>
<name>A0A031FUI9_9MICO</name>
<dbReference type="InterPro" id="IPR057204">
    <property type="entry name" value="DUF7882"/>
</dbReference>
<sequence length="108" mass="11972">MGSFRYGNAVRTDIEDRALAHMQIVVGNKLKRGEPFFFTWRDDASLGDGRHSVWIHPASALDFKFHGSRAPKINHAWLESLSRTANSASGLHMMSEPAESVGAVVSYL</sequence>
<dbReference type="PATRIC" id="fig|273677.3.peg.1842"/>
<dbReference type="Pfam" id="PF25355">
    <property type="entry name" value="DUF7882"/>
    <property type="match status" value="1"/>
</dbReference>
<dbReference type="OrthoDB" id="5123855at2"/>
<evidence type="ECO:0000259" key="1">
    <source>
        <dbReference type="Pfam" id="PF25355"/>
    </source>
</evidence>
<gene>
    <name evidence="2" type="ORF">BW34_01858</name>
</gene>
<evidence type="ECO:0000313" key="2">
    <source>
        <dbReference type="EMBL" id="EZP27866.1"/>
    </source>
</evidence>
<accession>A0A031FUI9</accession>
<protein>
    <submittedName>
        <fullName evidence="2">ATP-dependent DNA ligase</fullName>
    </submittedName>
</protein>
<keyword evidence="3" id="KW-1185">Reference proteome</keyword>
<reference evidence="2 3" key="1">
    <citation type="submission" date="2014-03" db="EMBL/GenBank/DDBJ databases">
        <title>Draft Genome Sequences of 13 Willow Endophytes.</title>
        <authorList>
            <person name="Gan H.Y."/>
            <person name="Gan H.M."/>
            <person name="Savka M.A."/>
            <person name="Hudson A.O."/>
        </authorList>
    </citation>
    <scope>NUCLEOTIDE SEQUENCE [LARGE SCALE GENOMIC DNA]</scope>
    <source>
        <strain evidence="2 3">RIT293</strain>
    </source>
</reference>
<dbReference type="Proteomes" id="UP000024001">
    <property type="component" value="Unassembled WGS sequence"/>
</dbReference>
<dbReference type="EMBL" id="JFYO01000005">
    <property type="protein sequence ID" value="EZP27866.1"/>
    <property type="molecule type" value="Genomic_DNA"/>
</dbReference>
<keyword evidence="2" id="KW-0436">Ligase</keyword>
<organism evidence="2 3">
    <name type="scientific">Microbacterium oleivorans</name>
    <dbReference type="NCBI Taxonomy" id="273677"/>
    <lineage>
        <taxon>Bacteria</taxon>
        <taxon>Bacillati</taxon>
        <taxon>Actinomycetota</taxon>
        <taxon>Actinomycetes</taxon>
        <taxon>Micrococcales</taxon>
        <taxon>Microbacteriaceae</taxon>
        <taxon>Microbacterium</taxon>
    </lineage>
</organism>
<evidence type="ECO:0000313" key="3">
    <source>
        <dbReference type="Proteomes" id="UP000024001"/>
    </source>
</evidence>